<dbReference type="InterPro" id="IPR036397">
    <property type="entry name" value="RNaseH_sf"/>
</dbReference>
<feature type="domain" description="Tc1-like transposase DDE" evidence="2">
    <location>
        <begin position="24"/>
        <end position="93"/>
    </location>
</feature>
<organism evidence="3">
    <name type="scientific">Rhizopus microsporus var. microsporus</name>
    <dbReference type="NCBI Taxonomy" id="86635"/>
    <lineage>
        <taxon>Eukaryota</taxon>
        <taxon>Fungi</taxon>
        <taxon>Fungi incertae sedis</taxon>
        <taxon>Mucoromycota</taxon>
        <taxon>Mucoromycotina</taxon>
        <taxon>Mucoromycetes</taxon>
        <taxon>Mucorales</taxon>
        <taxon>Mucorineae</taxon>
        <taxon>Rhizopodaceae</taxon>
        <taxon>Rhizopus</taxon>
    </lineage>
</organism>
<gene>
    <name evidence="3" type="ORF">BCV72DRAFT_136170</name>
</gene>
<dbReference type="Pfam" id="PF13358">
    <property type="entry name" value="DDE_3"/>
    <property type="match status" value="1"/>
</dbReference>
<dbReference type="Proteomes" id="UP000242414">
    <property type="component" value="Unassembled WGS sequence"/>
</dbReference>
<dbReference type="EMBL" id="KV921941">
    <property type="protein sequence ID" value="ORE05620.1"/>
    <property type="molecule type" value="Genomic_DNA"/>
</dbReference>
<dbReference type="VEuPathDB" id="FungiDB:BCV72DRAFT_136170"/>
<sequence length="94" mass="10831">MLLGKKYVDDNNESNAQDSSESISKGTTTAHFIKFMNILLCILDLNEDLKESYLVMDNCTIHRSKPMMRKIESRGYKLICLPPYSPELNPIEQF</sequence>
<name>A0A1X0R0U5_RHIZD</name>
<dbReference type="InterPro" id="IPR038717">
    <property type="entry name" value="Tc1-like_DDE_dom"/>
</dbReference>
<dbReference type="Gene3D" id="3.30.420.10">
    <property type="entry name" value="Ribonuclease H-like superfamily/Ribonuclease H"/>
    <property type="match status" value="1"/>
</dbReference>
<reference evidence="3" key="1">
    <citation type="journal article" date="2016" name="Proc. Natl. Acad. Sci. U.S.A.">
        <title>Lipid metabolic changes in an early divergent fungus govern the establishment of a mutualistic symbiosis with endobacteria.</title>
        <authorList>
            <person name="Lastovetsky O.A."/>
            <person name="Gaspar M.L."/>
            <person name="Mondo S.J."/>
            <person name="LaButti K.M."/>
            <person name="Sandor L."/>
            <person name="Grigoriev I.V."/>
            <person name="Henry S.A."/>
            <person name="Pawlowska T.E."/>
        </authorList>
    </citation>
    <scope>NUCLEOTIDE SEQUENCE [LARGE SCALE GENOMIC DNA]</scope>
    <source>
        <strain evidence="3">ATCC 52814</strain>
    </source>
</reference>
<evidence type="ECO:0000259" key="2">
    <source>
        <dbReference type="Pfam" id="PF13358"/>
    </source>
</evidence>
<evidence type="ECO:0000313" key="3">
    <source>
        <dbReference type="EMBL" id="ORE05620.1"/>
    </source>
</evidence>
<proteinExistence type="predicted"/>
<feature type="region of interest" description="Disordered" evidence="1">
    <location>
        <begin position="1"/>
        <end position="25"/>
    </location>
</feature>
<feature type="compositionally biased region" description="Polar residues" evidence="1">
    <location>
        <begin position="13"/>
        <end position="25"/>
    </location>
</feature>
<evidence type="ECO:0000256" key="1">
    <source>
        <dbReference type="SAM" id="MobiDB-lite"/>
    </source>
</evidence>
<accession>A0A1X0R0U5</accession>
<protein>
    <recommendedName>
        <fullName evidence="2">Tc1-like transposase DDE domain-containing protein</fullName>
    </recommendedName>
</protein>
<dbReference type="AlphaFoldDB" id="A0A1X0R0U5"/>
<dbReference type="GO" id="GO:0003676">
    <property type="term" value="F:nucleic acid binding"/>
    <property type="evidence" value="ECO:0007669"/>
    <property type="project" value="InterPro"/>
</dbReference>
<dbReference type="OrthoDB" id="2287621at2759"/>
<dbReference type="PANTHER" id="PTHR46564">
    <property type="entry name" value="TRANSPOSASE"/>
    <property type="match status" value="1"/>
</dbReference>
<dbReference type="PANTHER" id="PTHR46564:SF1">
    <property type="entry name" value="TRANSPOSASE"/>
    <property type="match status" value="1"/>
</dbReference>